<keyword evidence="3" id="KW-1185">Reference proteome</keyword>
<accession>A0AAN8DQW9</accession>
<sequence length="283" mass="31696">MNRAQPVFIKTYGRERRMVSAWILPDNRKRDFDSTRSTDGDSFVAEPSKPPRNREKKTSVAARRERIPAKKTTKKCLTERSFKEENIPCPQRSLKSKTTRTFRSAKTKALLCLVDTSNEEEENISTPSSPCPRPAQQIKKTSGNLPSVSRFVTRRRHAAATTPKKPEATFTNILNSSEEFTAGAPGRIFRHARRRVPPLFAENSVNVAAPARFPPNPFQEISLNESTEHSLAACPRKPIFCSTPSAGSFIKRPHLEPLAALLPTMFFTIPWASFGGEAKVKSM</sequence>
<organism evidence="2 3">
    <name type="scientific">Champsocephalus gunnari</name>
    <name type="common">Mackerel icefish</name>
    <dbReference type="NCBI Taxonomy" id="52237"/>
    <lineage>
        <taxon>Eukaryota</taxon>
        <taxon>Metazoa</taxon>
        <taxon>Chordata</taxon>
        <taxon>Craniata</taxon>
        <taxon>Vertebrata</taxon>
        <taxon>Euteleostomi</taxon>
        <taxon>Actinopterygii</taxon>
        <taxon>Neopterygii</taxon>
        <taxon>Teleostei</taxon>
        <taxon>Neoteleostei</taxon>
        <taxon>Acanthomorphata</taxon>
        <taxon>Eupercaria</taxon>
        <taxon>Perciformes</taxon>
        <taxon>Notothenioidei</taxon>
        <taxon>Channichthyidae</taxon>
        <taxon>Champsocephalus</taxon>
    </lineage>
</organism>
<protein>
    <submittedName>
        <fullName evidence="2">Uncharacterized protein</fullName>
    </submittedName>
</protein>
<evidence type="ECO:0000256" key="1">
    <source>
        <dbReference type="SAM" id="MobiDB-lite"/>
    </source>
</evidence>
<feature type="compositionally biased region" description="Basic and acidic residues" evidence="1">
    <location>
        <begin position="27"/>
        <end position="39"/>
    </location>
</feature>
<evidence type="ECO:0000313" key="2">
    <source>
        <dbReference type="EMBL" id="KAK5926669.1"/>
    </source>
</evidence>
<evidence type="ECO:0000313" key="3">
    <source>
        <dbReference type="Proteomes" id="UP001331515"/>
    </source>
</evidence>
<dbReference type="EMBL" id="JAURVH010001519">
    <property type="protein sequence ID" value="KAK5926669.1"/>
    <property type="molecule type" value="Genomic_DNA"/>
</dbReference>
<dbReference type="Proteomes" id="UP001331515">
    <property type="component" value="Unassembled WGS sequence"/>
</dbReference>
<name>A0AAN8DQW9_CHAGU</name>
<comment type="caution">
    <text evidence="2">The sequence shown here is derived from an EMBL/GenBank/DDBJ whole genome shotgun (WGS) entry which is preliminary data.</text>
</comment>
<reference evidence="2 3" key="1">
    <citation type="journal article" date="2023" name="Mol. Biol. Evol.">
        <title>Genomics of Secondarily Temperate Adaptation in the Only Non-Antarctic Icefish.</title>
        <authorList>
            <person name="Rivera-Colon A.G."/>
            <person name="Rayamajhi N."/>
            <person name="Minhas B.F."/>
            <person name="Madrigal G."/>
            <person name="Bilyk K.T."/>
            <person name="Yoon V."/>
            <person name="Hune M."/>
            <person name="Gregory S."/>
            <person name="Cheng C.H.C."/>
            <person name="Catchen J.M."/>
        </authorList>
    </citation>
    <scope>NUCLEOTIDE SEQUENCE [LARGE SCALE GENOMIC DNA]</scope>
    <source>
        <tissue evidence="2">White muscle</tissue>
    </source>
</reference>
<feature type="region of interest" description="Disordered" evidence="1">
    <location>
        <begin position="27"/>
        <end position="66"/>
    </location>
</feature>
<feature type="region of interest" description="Disordered" evidence="1">
    <location>
        <begin position="121"/>
        <end position="142"/>
    </location>
</feature>
<dbReference type="AlphaFoldDB" id="A0AAN8DQW9"/>
<feature type="compositionally biased region" description="Basic and acidic residues" evidence="1">
    <location>
        <begin position="52"/>
        <end position="66"/>
    </location>
</feature>
<proteinExistence type="predicted"/>
<gene>
    <name evidence="2" type="ORF">CgunFtcFv8_022220</name>
</gene>